<dbReference type="Proteomes" id="UP000479000">
    <property type="component" value="Unassembled WGS sequence"/>
</dbReference>
<gene>
    <name evidence="2" type="ORF">NTEN_LOCUS12343</name>
</gene>
<dbReference type="OrthoDB" id="18042at2759"/>
<dbReference type="EMBL" id="CADCXU010018526">
    <property type="protein sequence ID" value="CAB0006911.1"/>
    <property type="molecule type" value="Genomic_DNA"/>
</dbReference>
<keyword evidence="3" id="KW-1185">Reference proteome</keyword>
<feature type="non-terminal residue" evidence="2">
    <location>
        <position position="105"/>
    </location>
</feature>
<accession>A0A6H5GSN6</accession>
<evidence type="ECO:0000313" key="2">
    <source>
        <dbReference type="EMBL" id="CAB0006911.1"/>
    </source>
</evidence>
<name>A0A6H5GSN6_9HEMI</name>
<protein>
    <submittedName>
        <fullName evidence="2">Uncharacterized protein</fullName>
    </submittedName>
</protein>
<proteinExistence type="predicted"/>
<feature type="compositionally biased region" description="Basic and acidic residues" evidence="1">
    <location>
        <begin position="68"/>
        <end position="84"/>
    </location>
</feature>
<evidence type="ECO:0000256" key="1">
    <source>
        <dbReference type="SAM" id="MobiDB-lite"/>
    </source>
</evidence>
<feature type="compositionally biased region" description="Polar residues" evidence="1">
    <location>
        <begin position="50"/>
        <end position="64"/>
    </location>
</feature>
<reference evidence="2 3" key="1">
    <citation type="submission" date="2020-02" db="EMBL/GenBank/DDBJ databases">
        <authorList>
            <person name="Ferguson B K."/>
        </authorList>
    </citation>
    <scope>NUCLEOTIDE SEQUENCE [LARGE SCALE GENOMIC DNA]</scope>
</reference>
<evidence type="ECO:0000313" key="3">
    <source>
        <dbReference type="Proteomes" id="UP000479000"/>
    </source>
</evidence>
<dbReference type="AlphaFoldDB" id="A0A6H5GSN6"/>
<feature type="region of interest" description="Disordered" evidence="1">
    <location>
        <begin position="36"/>
        <end position="105"/>
    </location>
</feature>
<sequence length="105" mass="11631">MNCVEGCGGVPPIRPLETLHNALSLRQIDSFLERMARGFKTPASTPPRQPGSSRPTSPSAINNEGSEDERYFYEDSESDPHETDTTVVPSEDQTRAKLSDIAWPR</sequence>
<organism evidence="2 3">
    <name type="scientific">Nesidiocoris tenuis</name>
    <dbReference type="NCBI Taxonomy" id="355587"/>
    <lineage>
        <taxon>Eukaryota</taxon>
        <taxon>Metazoa</taxon>
        <taxon>Ecdysozoa</taxon>
        <taxon>Arthropoda</taxon>
        <taxon>Hexapoda</taxon>
        <taxon>Insecta</taxon>
        <taxon>Pterygota</taxon>
        <taxon>Neoptera</taxon>
        <taxon>Paraneoptera</taxon>
        <taxon>Hemiptera</taxon>
        <taxon>Heteroptera</taxon>
        <taxon>Panheteroptera</taxon>
        <taxon>Cimicomorpha</taxon>
        <taxon>Miridae</taxon>
        <taxon>Dicyphina</taxon>
        <taxon>Nesidiocoris</taxon>
    </lineage>
</organism>